<sequence>MSLKLFLARRRSRAIARILPSVVILSWFATSTETSIAAERGRDPWVFRMIFENRSRMLVMALRSDLWAAYNPANGSLYKVWNGGIEYHGKVYDFGQRNSKALGQVYHRCEKSSLLEATDESVIPSGWTTEGIATGAESWTLTNSNSELVTRSFDTRRYDQVMVTYRTPGGNNRLLVDVSTDNGLSWNAQTWMSIDAPAEDGHQKRLAVTAEQVKLRFRRNTTGSTATLADLVVMGDYQVWSFQKDGQMVFPKVDWRGYRLSGQTDGVTLLYDLILPDETRISVAETPEQVVGAGMTRKFEILGLPADSRVSLELDGTGYQAAHQLAGAGSLRTENDDTFLDFVTDGSSTLTTTWTP</sequence>
<reference evidence="1" key="1">
    <citation type="submission" date="2021-01" db="EMBL/GenBank/DDBJ databases">
        <title>Modified the classification status of verrucomicrobia.</title>
        <authorList>
            <person name="Feng X."/>
        </authorList>
    </citation>
    <scope>NUCLEOTIDE SEQUENCE</scope>
    <source>
        <strain evidence="1">KCTC 22041</strain>
    </source>
</reference>
<evidence type="ECO:0000313" key="2">
    <source>
        <dbReference type="Proteomes" id="UP000603141"/>
    </source>
</evidence>
<dbReference type="AlphaFoldDB" id="A0A934VQJ0"/>
<accession>A0A934VQJ0</accession>
<dbReference type="Proteomes" id="UP000603141">
    <property type="component" value="Unassembled WGS sequence"/>
</dbReference>
<keyword evidence="2" id="KW-1185">Reference proteome</keyword>
<gene>
    <name evidence="1" type="ORF">JIN85_06935</name>
</gene>
<protein>
    <submittedName>
        <fullName evidence="1">Uncharacterized protein</fullName>
    </submittedName>
</protein>
<dbReference type="EMBL" id="JAENIJ010000008">
    <property type="protein sequence ID" value="MBK1882141.1"/>
    <property type="molecule type" value="Genomic_DNA"/>
</dbReference>
<dbReference type="RefSeq" id="WP_200268988.1">
    <property type="nucleotide sequence ID" value="NZ_JAENIJ010000008.1"/>
</dbReference>
<comment type="caution">
    <text evidence="1">The sequence shown here is derived from an EMBL/GenBank/DDBJ whole genome shotgun (WGS) entry which is preliminary data.</text>
</comment>
<organism evidence="1 2">
    <name type="scientific">Luteolibacter pohnpeiensis</name>
    <dbReference type="NCBI Taxonomy" id="454153"/>
    <lineage>
        <taxon>Bacteria</taxon>
        <taxon>Pseudomonadati</taxon>
        <taxon>Verrucomicrobiota</taxon>
        <taxon>Verrucomicrobiia</taxon>
        <taxon>Verrucomicrobiales</taxon>
        <taxon>Verrucomicrobiaceae</taxon>
        <taxon>Luteolibacter</taxon>
    </lineage>
</organism>
<evidence type="ECO:0000313" key="1">
    <source>
        <dbReference type="EMBL" id="MBK1882141.1"/>
    </source>
</evidence>
<proteinExistence type="predicted"/>
<name>A0A934VQJ0_9BACT</name>